<comment type="caution">
    <text evidence="5">The sequence shown here is derived from an EMBL/GenBank/DDBJ whole genome shotgun (WGS) entry which is preliminary data.</text>
</comment>
<gene>
    <name evidence="5" type="ORF">BKA03_002495</name>
</gene>
<proteinExistence type="inferred from homology"/>
<accession>A0A7Z0CIA9</accession>
<evidence type="ECO:0000259" key="4">
    <source>
        <dbReference type="PROSITE" id="PS50106"/>
    </source>
</evidence>
<dbReference type="EMBL" id="JACBZO010000001">
    <property type="protein sequence ID" value="NYI42376.1"/>
    <property type="molecule type" value="Genomic_DNA"/>
</dbReference>
<dbReference type="SMART" id="SM00228">
    <property type="entry name" value="PDZ"/>
    <property type="match status" value="2"/>
</dbReference>
<keyword evidence="3" id="KW-0732">Signal</keyword>
<dbReference type="Gene3D" id="2.30.42.10">
    <property type="match status" value="2"/>
</dbReference>
<dbReference type="PANTHER" id="PTHR22939">
    <property type="entry name" value="SERINE PROTEASE FAMILY S1C HTRA-RELATED"/>
    <property type="match status" value="1"/>
</dbReference>
<reference evidence="5 6" key="1">
    <citation type="submission" date="2020-07" db="EMBL/GenBank/DDBJ databases">
        <title>Sequencing the genomes of 1000 actinobacteria strains.</title>
        <authorList>
            <person name="Klenk H.-P."/>
        </authorList>
    </citation>
    <scope>NUCLEOTIDE SEQUENCE [LARGE SCALE GENOMIC DNA]</scope>
    <source>
        <strain evidence="5 6">DSM 19970</strain>
    </source>
</reference>
<sequence>MIHSRRGRGLALGAGVLAAGAIALAAAPTAMAAETPNASTPTTATAAGQGARPGPKPDGPYVGARLVPTKDGATVARVVDGSPADTAGLVEGDVVKSVDGVAVDHRGALREALSAAKAGDEITVVVDHNSAQETVVITLGAQGDRPAPPAPADVAWAGARLAHFEKKDGVLVRSVAADGPAATAGIAAGDVVTSIDGQTVTDWWQAREIVASHAPGDKIQVVVDRDGASRTLTVTLGSLDEAPARSHANGSKTAAVGA</sequence>
<protein>
    <submittedName>
        <fullName evidence="5">S1-C subfamily serine protease</fullName>
    </submittedName>
</protein>
<dbReference type="Proteomes" id="UP000547973">
    <property type="component" value="Unassembled WGS sequence"/>
</dbReference>
<dbReference type="PANTHER" id="PTHR22939:SF129">
    <property type="entry name" value="SERINE PROTEASE HTRA2, MITOCHONDRIAL"/>
    <property type="match status" value="1"/>
</dbReference>
<dbReference type="Pfam" id="PF13180">
    <property type="entry name" value="PDZ_2"/>
    <property type="match status" value="2"/>
</dbReference>
<dbReference type="SUPFAM" id="SSF50156">
    <property type="entry name" value="PDZ domain-like"/>
    <property type="match status" value="2"/>
</dbReference>
<feature type="region of interest" description="Disordered" evidence="2">
    <location>
        <begin position="34"/>
        <end position="62"/>
    </location>
</feature>
<dbReference type="InterPro" id="IPR001478">
    <property type="entry name" value="PDZ"/>
</dbReference>
<dbReference type="RefSeq" id="WP_062074212.1">
    <property type="nucleotide sequence ID" value="NZ_BBRC01000002.1"/>
</dbReference>
<dbReference type="GO" id="GO:0006508">
    <property type="term" value="P:proteolysis"/>
    <property type="evidence" value="ECO:0007669"/>
    <property type="project" value="UniProtKB-KW"/>
</dbReference>
<evidence type="ECO:0000256" key="3">
    <source>
        <dbReference type="SAM" id="SignalP"/>
    </source>
</evidence>
<feature type="compositionally biased region" description="Low complexity" evidence="2">
    <location>
        <begin position="34"/>
        <end position="53"/>
    </location>
</feature>
<comment type="similarity">
    <text evidence="1">Belongs to the peptidase S1C family.</text>
</comment>
<evidence type="ECO:0000313" key="6">
    <source>
        <dbReference type="Proteomes" id="UP000547973"/>
    </source>
</evidence>
<dbReference type="GO" id="GO:0008233">
    <property type="term" value="F:peptidase activity"/>
    <property type="evidence" value="ECO:0007669"/>
    <property type="project" value="UniProtKB-KW"/>
</dbReference>
<organism evidence="5 6">
    <name type="scientific">Demequina lutea</name>
    <dbReference type="NCBI Taxonomy" id="431489"/>
    <lineage>
        <taxon>Bacteria</taxon>
        <taxon>Bacillati</taxon>
        <taxon>Actinomycetota</taxon>
        <taxon>Actinomycetes</taxon>
        <taxon>Micrococcales</taxon>
        <taxon>Demequinaceae</taxon>
        <taxon>Demequina</taxon>
    </lineage>
</organism>
<evidence type="ECO:0000313" key="5">
    <source>
        <dbReference type="EMBL" id="NYI42376.1"/>
    </source>
</evidence>
<feature type="chain" id="PRO_5031286700" evidence="3">
    <location>
        <begin position="33"/>
        <end position="258"/>
    </location>
</feature>
<dbReference type="PROSITE" id="PS51318">
    <property type="entry name" value="TAT"/>
    <property type="match status" value="1"/>
</dbReference>
<feature type="signal peptide" evidence="3">
    <location>
        <begin position="1"/>
        <end position="32"/>
    </location>
</feature>
<dbReference type="OrthoDB" id="9812068at2"/>
<evidence type="ECO:0000256" key="2">
    <source>
        <dbReference type="SAM" id="MobiDB-lite"/>
    </source>
</evidence>
<keyword evidence="6" id="KW-1185">Reference proteome</keyword>
<dbReference type="PROSITE" id="PS50106">
    <property type="entry name" value="PDZ"/>
    <property type="match status" value="2"/>
</dbReference>
<dbReference type="AlphaFoldDB" id="A0A7Z0CIA9"/>
<evidence type="ECO:0000256" key="1">
    <source>
        <dbReference type="ARBA" id="ARBA00010541"/>
    </source>
</evidence>
<dbReference type="InterPro" id="IPR006311">
    <property type="entry name" value="TAT_signal"/>
</dbReference>
<keyword evidence="5" id="KW-0645">Protease</keyword>
<dbReference type="InterPro" id="IPR036034">
    <property type="entry name" value="PDZ_sf"/>
</dbReference>
<name>A0A7Z0CIA9_9MICO</name>
<feature type="domain" description="PDZ" evidence="4">
    <location>
        <begin position="59"/>
        <end position="130"/>
    </location>
</feature>
<feature type="domain" description="PDZ" evidence="4">
    <location>
        <begin position="134"/>
        <end position="227"/>
    </location>
</feature>
<keyword evidence="5" id="KW-0378">Hydrolase</keyword>